<keyword evidence="2" id="KW-1185">Reference proteome</keyword>
<protein>
    <submittedName>
        <fullName evidence="1">Uncharacterized protein</fullName>
    </submittedName>
</protein>
<organism evidence="1 2">
    <name type="scientific">Tumebacillus algifaecis</name>
    <dbReference type="NCBI Taxonomy" id="1214604"/>
    <lineage>
        <taxon>Bacteria</taxon>
        <taxon>Bacillati</taxon>
        <taxon>Bacillota</taxon>
        <taxon>Bacilli</taxon>
        <taxon>Bacillales</taxon>
        <taxon>Alicyclobacillaceae</taxon>
        <taxon>Tumebacillus</taxon>
    </lineage>
</organism>
<reference evidence="1 2" key="1">
    <citation type="journal article" date="2015" name="Int. J. Syst. Evol. Microbiol.">
        <title>Tumebacillus algifaecis sp. nov., isolated from decomposing algal scum.</title>
        <authorList>
            <person name="Wu Y.F."/>
            <person name="Zhang B."/>
            <person name="Xing P."/>
            <person name="Wu Q.L."/>
            <person name="Liu S.J."/>
        </authorList>
    </citation>
    <scope>NUCLEOTIDE SEQUENCE [LARGE SCALE GENOMIC DNA]</scope>
    <source>
        <strain evidence="1 2">THMBR28</strain>
    </source>
</reference>
<name>A0A223D5H5_9BACL</name>
<dbReference type="Proteomes" id="UP000214688">
    <property type="component" value="Chromosome"/>
</dbReference>
<dbReference type="EMBL" id="CP022657">
    <property type="protein sequence ID" value="ASS76859.1"/>
    <property type="molecule type" value="Genomic_DNA"/>
</dbReference>
<gene>
    <name evidence="1" type="ORF">CIG75_19190</name>
</gene>
<sequence length="93" mass="10816">MKMTLSKKWKQFAATLEALGYEVECQMWDRGNSWYIWQNGEIMFELYNHSAGYTTTDRDGVRVEHHSAKKARNAAYQWLLQRHCVIGMGVATA</sequence>
<evidence type="ECO:0000313" key="2">
    <source>
        <dbReference type="Proteomes" id="UP000214688"/>
    </source>
</evidence>
<evidence type="ECO:0000313" key="1">
    <source>
        <dbReference type="EMBL" id="ASS76859.1"/>
    </source>
</evidence>
<dbReference type="KEGG" id="tab:CIG75_19190"/>
<accession>A0A223D5H5</accession>
<proteinExistence type="predicted"/>
<dbReference type="AlphaFoldDB" id="A0A223D5H5"/>
<dbReference type="RefSeq" id="WP_094238086.1">
    <property type="nucleotide sequence ID" value="NZ_CP022657.1"/>
</dbReference>